<dbReference type="InterPro" id="IPR053137">
    <property type="entry name" value="NLR-like"/>
</dbReference>
<dbReference type="Pfam" id="PF13424">
    <property type="entry name" value="TPR_12"/>
    <property type="match status" value="2"/>
</dbReference>
<dbReference type="Gene3D" id="3.40.50.300">
    <property type="entry name" value="P-loop containing nucleotide triphosphate hydrolases"/>
    <property type="match status" value="1"/>
</dbReference>
<dbReference type="PANTHER" id="PTHR46082:SF6">
    <property type="entry name" value="AAA+ ATPASE DOMAIN-CONTAINING PROTEIN-RELATED"/>
    <property type="match status" value="1"/>
</dbReference>
<evidence type="ECO:0000313" key="4">
    <source>
        <dbReference type="Proteomes" id="UP000623467"/>
    </source>
</evidence>
<dbReference type="PANTHER" id="PTHR46082">
    <property type="entry name" value="ATP/GTP-BINDING PROTEIN-RELATED"/>
    <property type="match status" value="1"/>
</dbReference>
<comment type="caution">
    <text evidence="3">The sequence shown here is derived from an EMBL/GenBank/DDBJ whole genome shotgun (WGS) entry which is preliminary data.</text>
</comment>
<dbReference type="Gene3D" id="1.25.40.10">
    <property type="entry name" value="Tetratricopeptide repeat domain"/>
    <property type="match status" value="2"/>
</dbReference>
<evidence type="ECO:0000313" key="3">
    <source>
        <dbReference type="EMBL" id="KAF7341948.1"/>
    </source>
</evidence>
<evidence type="ECO:0000256" key="1">
    <source>
        <dbReference type="SAM" id="MobiDB-lite"/>
    </source>
</evidence>
<dbReference type="Pfam" id="PF13374">
    <property type="entry name" value="TPR_10"/>
    <property type="match status" value="3"/>
</dbReference>
<accession>A0A8H6XIP8</accession>
<dbReference type="InterPro" id="IPR027417">
    <property type="entry name" value="P-loop_NTPase"/>
</dbReference>
<dbReference type="InterPro" id="IPR056681">
    <property type="entry name" value="DUF7779"/>
</dbReference>
<dbReference type="InterPro" id="IPR019734">
    <property type="entry name" value="TPR_rpt"/>
</dbReference>
<evidence type="ECO:0000259" key="2">
    <source>
        <dbReference type="Pfam" id="PF25000"/>
    </source>
</evidence>
<feature type="region of interest" description="Disordered" evidence="1">
    <location>
        <begin position="1"/>
        <end position="28"/>
    </location>
</feature>
<feature type="domain" description="DUF7779" evidence="2">
    <location>
        <begin position="302"/>
        <end position="410"/>
    </location>
</feature>
<organism evidence="3 4">
    <name type="scientific">Mycena sanguinolenta</name>
    <dbReference type="NCBI Taxonomy" id="230812"/>
    <lineage>
        <taxon>Eukaryota</taxon>
        <taxon>Fungi</taxon>
        <taxon>Dikarya</taxon>
        <taxon>Basidiomycota</taxon>
        <taxon>Agaricomycotina</taxon>
        <taxon>Agaricomycetes</taxon>
        <taxon>Agaricomycetidae</taxon>
        <taxon>Agaricales</taxon>
        <taxon>Marasmiineae</taxon>
        <taxon>Mycenaceae</taxon>
        <taxon>Mycena</taxon>
    </lineage>
</organism>
<dbReference type="OrthoDB" id="1658288at2759"/>
<dbReference type="SUPFAM" id="SSF48452">
    <property type="entry name" value="TPR-like"/>
    <property type="match status" value="3"/>
</dbReference>
<dbReference type="PRINTS" id="PR00381">
    <property type="entry name" value="KINESINLIGHT"/>
</dbReference>
<keyword evidence="4" id="KW-1185">Reference proteome</keyword>
<sequence length="737" mass="83265">MSGGHGGSGGSGGSQGGGGGTGEGPTLQNHIKTEHLTMNITNTGSAVNTVHTSPAVVQGSQVINHCPPPSQIFHGRQDVLDSMHRFFSQDTRKQKRYVLYGLGGAGKTQIALKFIEQWESFKDRFFVDASNKDTAETGLKNIAATKETGRSSHDVLIWLASKHEDWLLFLDNADDPTMNLNQFFPKCNHGNIIITTRNHNAQMHGAHSKVSNMEESDAVALLLKSAQYATSATNKTLAAEIVRVLWYFPLAIVQAGAFILETEALGTYLDLFLKNKTELLKRKSTQMYDNYAGAVYTTWEMSFSKLSTPAAMFLQLCSFLHQDDISEDIFARATDHIVKSVNQISSNKEVNAEKFLSYFIGPSGKWNSLQFMEAINEIKQYSLINYNHERDSFSIHPLVHSWSQTTLANSESYNSCMDEILWMSITEIPRQDMELASLRLVSHVDSLIQANPELSNNFSMQYASMYYYAGQYTKAEALIVGEMERCRKCYGDDNPDTLRAMDFLALIYDNLNQFEKAEKLYAMVLEKWKTLLGDDHLSTLNTMHYLANNYDNLGQFEEAEKLYTVVLEKRKKFLGDDDQDTLHTMHSLASIYDKLGQFAEAEKLYVVVLEKRKKLLGDNHLDTLQTMHNLAITYNNLGRFKEAEKLYVVVLEKGKKLLGDDHIDTLQTMHSLAVTYDNLGQFNEAEKLEVVVLEKRRKLLGDDHLDTLHTTNNLAVTYYNLGQFKEAERLQVVVLEK</sequence>
<protein>
    <submittedName>
        <fullName evidence="3">FabD/lysophospholipase-like protein</fullName>
    </submittedName>
</protein>
<dbReference type="EMBL" id="JACAZH010000026">
    <property type="protein sequence ID" value="KAF7341948.1"/>
    <property type="molecule type" value="Genomic_DNA"/>
</dbReference>
<gene>
    <name evidence="3" type="ORF">MSAN_02050800</name>
</gene>
<proteinExistence type="predicted"/>
<dbReference type="Pfam" id="PF25000">
    <property type="entry name" value="DUF7779"/>
    <property type="match status" value="1"/>
</dbReference>
<dbReference type="Proteomes" id="UP000623467">
    <property type="component" value="Unassembled WGS sequence"/>
</dbReference>
<dbReference type="SMART" id="SM00028">
    <property type="entry name" value="TPR"/>
    <property type="match status" value="4"/>
</dbReference>
<feature type="compositionally biased region" description="Gly residues" evidence="1">
    <location>
        <begin position="1"/>
        <end position="23"/>
    </location>
</feature>
<dbReference type="AlphaFoldDB" id="A0A8H6XIP8"/>
<dbReference type="SUPFAM" id="SSF52540">
    <property type="entry name" value="P-loop containing nucleoside triphosphate hydrolases"/>
    <property type="match status" value="1"/>
</dbReference>
<reference evidence="3" key="1">
    <citation type="submission" date="2020-05" db="EMBL/GenBank/DDBJ databases">
        <title>Mycena genomes resolve the evolution of fungal bioluminescence.</title>
        <authorList>
            <person name="Tsai I.J."/>
        </authorList>
    </citation>
    <scope>NUCLEOTIDE SEQUENCE</scope>
    <source>
        <strain evidence="3">160909Yilan</strain>
    </source>
</reference>
<name>A0A8H6XIP8_9AGAR</name>
<dbReference type="InterPro" id="IPR011990">
    <property type="entry name" value="TPR-like_helical_dom_sf"/>
</dbReference>